<feature type="compositionally biased region" description="Acidic residues" evidence="2">
    <location>
        <begin position="18"/>
        <end position="55"/>
    </location>
</feature>
<dbReference type="InterPro" id="IPR027193">
    <property type="entry name" value="Noc4"/>
</dbReference>
<sequence>SFRMVKREVSGKLKEDEAMFEDVDEEDVVTDEEEESGEDEGMSDEEGGDEEEMEVDGEKAGEGEEVGEMTAELWREKIAKGDQGLVELVKRAIPQPFSQTSPEAPWEPTQELRTLIKSLFLHLASKDTTHKPKQLRQLGMAVFARVDVLNWVGRAAEEEFKSFPSSSTSWKNALAFIKAIPLPHENWTTPLFESASQSQARKFTKENKGKMLSKALEEYVLALTKQKLPTVVQLSLMSWLSGAPMQHLPRPQLTAQFFFSNFSKGSTHAIFALEGLFQLVVKHNFEHPTLFEEVYALTTPSSFHLNHKKKFLDLLDMLLSSTHLSTYIVAAFVKKLSRCLLYVPFDIQEPVMGLIRNAITRHPTASFLMHREQPDSVERDPFDEEERDLKKSGAMESSLWEVKTLQTHFLYPVAKRARFIDAPKQDVESFIRFRGADGYWNDTMTRAYGEAVGGMGREERQWAEEEGDERLRRKIPIVENLASTKILPQKTFLAEYGSVWAV</sequence>
<keyword evidence="5" id="KW-1185">Reference proteome</keyword>
<evidence type="ECO:0000259" key="3">
    <source>
        <dbReference type="Pfam" id="PF03914"/>
    </source>
</evidence>
<feature type="region of interest" description="Disordered" evidence="2">
    <location>
        <begin position="1"/>
        <end position="64"/>
    </location>
</feature>
<organism evidence="4 5">
    <name type="scientific">Pristionchus mayeri</name>
    <dbReference type="NCBI Taxonomy" id="1317129"/>
    <lineage>
        <taxon>Eukaryota</taxon>
        <taxon>Metazoa</taxon>
        <taxon>Ecdysozoa</taxon>
        <taxon>Nematoda</taxon>
        <taxon>Chromadorea</taxon>
        <taxon>Rhabditida</taxon>
        <taxon>Rhabditina</taxon>
        <taxon>Diplogasteromorpha</taxon>
        <taxon>Diplogasteroidea</taxon>
        <taxon>Neodiplogasteridae</taxon>
        <taxon>Pristionchus</taxon>
    </lineage>
</organism>
<name>A0AAN5CG61_9BILA</name>
<evidence type="ECO:0000256" key="1">
    <source>
        <dbReference type="ARBA" id="ARBA00007797"/>
    </source>
</evidence>
<feature type="non-terminal residue" evidence="4">
    <location>
        <position position="1"/>
    </location>
</feature>
<dbReference type="GO" id="GO:0030692">
    <property type="term" value="C:Noc4p-Nop14p complex"/>
    <property type="evidence" value="ECO:0007669"/>
    <property type="project" value="TreeGrafter"/>
</dbReference>
<proteinExistence type="inferred from homology"/>
<dbReference type="GO" id="GO:0032040">
    <property type="term" value="C:small-subunit processome"/>
    <property type="evidence" value="ECO:0007669"/>
    <property type="project" value="TreeGrafter"/>
</dbReference>
<dbReference type="EMBL" id="BTRK01000003">
    <property type="protein sequence ID" value="GMR42932.1"/>
    <property type="molecule type" value="Genomic_DNA"/>
</dbReference>
<comment type="caution">
    <text evidence="4">The sequence shown here is derived from an EMBL/GenBank/DDBJ whole genome shotgun (WGS) entry which is preliminary data.</text>
</comment>
<feature type="compositionally biased region" description="Basic and acidic residues" evidence="2">
    <location>
        <begin position="1"/>
        <end position="17"/>
    </location>
</feature>
<dbReference type="PANTHER" id="PTHR12455">
    <property type="entry name" value="NUCLEOLAR COMPLEX PROTEIN 4"/>
    <property type="match status" value="1"/>
</dbReference>
<protein>
    <recommendedName>
        <fullName evidence="3">CCAAT-binding factor domain-containing protein</fullName>
    </recommendedName>
</protein>
<dbReference type="InterPro" id="IPR005612">
    <property type="entry name" value="CCAAT-binding_factor"/>
</dbReference>
<dbReference type="GO" id="GO:0042254">
    <property type="term" value="P:ribosome biogenesis"/>
    <property type="evidence" value="ECO:0007669"/>
    <property type="project" value="InterPro"/>
</dbReference>
<dbReference type="PANTHER" id="PTHR12455:SF0">
    <property type="entry name" value="NUCLEOLAR COMPLEX PROTEIN 4 HOMOLOG"/>
    <property type="match status" value="1"/>
</dbReference>
<evidence type="ECO:0000256" key="2">
    <source>
        <dbReference type="SAM" id="MobiDB-lite"/>
    </source>
</evidence>
<dbReference type="AlphaFoldDB" id="A0AAN5CG61"/>
<evidence type="ECO:0000313" key="5">
    <source>
        <dbReference type="Proteomes" id="UP001328107"/>
    </source>
</evidence>
<evidence type="ECO:0000313" key="4">
    <source>
        <dbReference type="EMBL" id="GMR42932.1"/>
    </source>
</evidence>
<gene>
    <name evidence="4" type="ORF">PMAYCL1PPCAC_13127</name>
</gene>
<accession>A0AAN5CG61</accession>
<dbReference type="Proteomes" id="UP001328107">
    <property type="component" value="Unassembled WGS sequence"/>
</dbReference>
<dbReference type="Pfam" id="PF03914">
    <property type="entry name" value="CBF"/>
    <property type="match status" value="1"/>
</dbReference>
<reference evidence="5" key="1">
    <citation type="submission" date="2022-10" db="EMBL/GenBank/DDBJ databases">
        <title>Genome assembly of Pristionchus species.</title>
        <authorList>
            <person name="Yoshida K."/>
            <person name="Sommer R.J."/>
        </authorList>
    </citation>
    <scope>NUCLEOTIDE SEQUENCE [LARGE SCALE GENOMIC DNA]</scope>
    <source>
        <strain evidence="5">RS5460</strain>
    </source>
</reference>
<comment type="similarity">
    <text evidence="1">Belongs to the CBF/MAK21 family.</text>
</comment>
<feature type="domain" description="CCAAT-binding factor" evidence="3">
    <location>
        <begin position="270"/>
        <end position="416"/>
    </location>
</feature>